<dbReference type="AlphaFoldDB" id="S2YVW7"/>
<dbReference type="HOGENOM" id="CLU_3060643_0_0_11"/>
<dbReference type="EMBL" id="ATBY01000015">
    <property type="protein sequence ID" value="EPD68508.1"/>
    <property type="molecule type" value="Genomic_DNA"/>
</dbReference>
<feature type="transmembrane region" description="Helical" evidence="1">
    <location>
        <begin position="7"/>
        <end position="23"/>
    </location>
</feature>
<comment type="caution">
    <text evidence="2">The sequence shown here is derived from an EMBL/GenBank/DDBJ whole genome shotgun (WGS) entry which is preliminary data.</text>
</comment>
<evidence type="ECO:0000313" key="3">
    <source>
        <dbReference type="Proteomes" id="UP000014408"/>
    </source>
</evidence>
<gene>
    <name evidence="2" type="ORF">HMPREF1219_01689</name>
</gene>
<keyword evidence="1" id="KW-0812">Transmembrane</keyword>
<evidence type="ECO:0000313" key="2">
    <source>
        <dbReference type="EMBL" id="EPD68508.1"/>
    </source>
</evidence>
<feature type="transmembrane region" description="Helical" evidence="1">
    <location>
        <begin position="29"/>
        <end position="47"/>
    </location>
</feature>
<keyword evidence="1" id="KW-0472">Membrane</keyword>
<accession>S2YVW7</accession>
<keyword evidence="1" id="KW-1133">Transmembrane helix</keyword>
<organism evidence="2 3">
    <name type="scientific">Corynebacterium pyruviciproducens ATCC BAA-1742</name>
    <dbReference type="NCBI Taxonomy" id="1125779"/>
    <lineage>
        <taxon>Bacteria</taxon>
        <taxon>Bacillati</taxon>
        <taxon>Actinomycetota</taxon>
        <taxon>Actinomycetes</taxon>
        <taxon>Mycobacteriales</taxon>
        <taxon>Corynebacteriaceae</taxon>
        <taxon>Corynebacterium</taxon>
    </lineage>
</organism>
<proteinExistence type="predicted"/>
<name>S2YVW7_9CORY</name>
<sequence length="53" mass="5610">MNTQKSPVIALGVLATIALIGWISGETLWAAKIVTIAGFGCALAAYFEQRKQS</sequence>
<keyword evidence="3" id="KW-1185">Reference proteome</keyword>
<dbReference type="Proteomes" id="UP000014408">
    <property type="component" value="Unassembled WGS sequence"/>
</dbReference>
<dbReference type="STRING" id="1125779.HMPREF1219_01689"/>
<reference evidence="2 3" key="1">
    <citation type="submission" date="2013-05" db="EMBL/GenBank/DDBJ databases">
        <title>The Genome Sequence of Corynebacterium pyruviciproducens 1773O (ATCC BAA-1742).</title>
        <authorList>
            <consortium name="The Broad Institute Genomics Platform"/>
            <person name="Earl A."/>
            <person name="Ward D."/>
            <person name="Feldgarden M."/>
            <person name="Gevers D."/>
            <person name="Tong J."/>
            <person name="Walker B."/>
            <person name="Young S."/>
            <person name="Zeng Q."/>
            <person name="Gargeya S."/>
            <person name="Fitzgerald M."/>
            <person name="Haas B."/>
            <person name="Abouelleil A."/>
            <person name="Allen A.W."/>
            <person name="Alvarado L."/>
            <person name="Arachchi H.M."/>
            <person name="Berlin A.M."/>
            <person name="Chapman S.B."/>
            <person name="Gainer-Dewar J."/>
            <person name="Goldberg J."/>
            <person name="Griggs A."/>
            <person name="Gujja S."/>
            <person name="Hansen M."/>
            <person name="Howarth C."/>
            <person name="Imamovic A."/>
            <person name="Ireland A."/>
            <person name="Larimer J."/>
            <person name="McCowan C."/>
            <person name="Murphy C."/>
            <person name="Pearson M."/>
            <person name="Poon T.W."/>
            <person name="Priest M."/>
            <person name="Roberts A."/>
            <person name="Saif S."/>
            <person name="Shea T."/>
            <person name="Sisk P."/>
            <person name="Sykes S."/>
            <person name="Wortman J."/>
            <person name="Nusbaum C."/>
            <person name="Birren B."/>
        </authorList>
    </citation>
    <scope>NUCLEOTIDE SEQUENCE [LARGE SCALE GENOMIC DNA]</scope>
    <source>
        <strain evidence="2 3">ATCC BAA-1742</strain>
    </source>
</reference>
<evidence type="ECO:0000256" key="1">
    <source>
        <dbReference type="SAM" id="Phobius"/>
    </source>
</evidence>
<protein>
    <submittedName>
        <fullName evidence="2">Uncharacterized protein</fullName>
    </submittedName>
</protein>